<keyword evidence="3" id="KW-1185">Reference proteome</keyword>
<evidence type="ECO:0000313" key="2">
    <source>
        <dbReference type="EMBL" id="TMQ78059.1"/>
    </source>
</evidence>
<dbReference type="EMBL" id="SWAD01000013">
    <property type="protein sequence ID" value="TMQ78059.1"/>
    <property type="molecule type" value="Genomic_DNA"/>
</dbReference>
<reference evidence="2 3" key="1">
    <citation type="submission" date="2019-04" db="EMBL/GenBank/DDBJ databases">
        <title>A novel phosphate-accumulating bacterium identified in bioreactor for phosphate removal from wastewater.</title>
        <authorList>
            <person name="Kotlyarov R.Y."/>
            <person name="Beletsky A.V."/>
            <person name="Kallistova A.Y."/>
            <person name="Dorofeev A.G."/>
            <person name="Nikolaev Y.Y."/>
            <person name="Pimenov N.V."/>
            <person name="Ravin N.V."/>
            <person name="Mardanov A.V."/>
        </authorList>
    </citation>
    <scope>NUCLEOTIDE SEQUENCE [LARGE SCALE GENOMIC DNA]</scope>
    <source>
        <strain evidence="2 3">Bin19</strain>
    </source>
</reference>
<protein>
    <submittedName>
        <fullName evidence="2">Uncharacterized protein</fullName>
    </submittedName>
</protein>
<dbReference type="Proteomes" id="UP000306324">
    <property type="component" value="Unassembled WGS sequence"/>
</dbReference>
<organism evidence="2 3">
    <name type="scientific">Candidatus Accumulibacter phosphatis</name>
    <dbReference type="NCBI Taxonomy" id="327160"/>
    <lineage>
        <taxon>Bacteria</taxon>
        <taxon>Pseudomonadati</taxon>
        <taxon>Pseudomonadota</taxon>
        <taxon>Betaproteobacteria</taxon>
        <taxon>Candidatus Accumulibacter</taxon>
    </lineage>
</organism>
<comment type="caution">
    <text evidence="2">The sequence shown here is derived from an EMBL/GenBank/DDBJ whole genome shotgun (WGS) entry which is preliminary data.</text>
</comment>
<gene>
    <name evidence="2" type="ORF">ACCUM_2398</name>
</gene>
<proteinExistence type="predicted"/>
<feature type="compositionally biased region" description="Basic and acidic residues" evidence="1">
    <location>
        <begin position="70"/>
        <end position="81"/>
    </location>
</feature>
<feature type="region of interest" description="Disordered" evidence="1">
    <location>
        <begin position="1"/>
        <end position="88"/>
    </location>
</feature>
<name>A0A5S4ERD0_9PROT</name>
<evidence type="ECO:0000256" key="1">
    <source>
        <dbReference type="SAM" id="MobiDB-lite"/>
    </source>
</evidence>
<accession>A0A5S4ERD0</accession>
<dbReference type="AlphaFoldDB" id="A0A5S4ERD0"/>
<sequence length="88" mass="9639">MCKSHQRLTNLPSPHLRERRRGYAEHCSAPPQPARDAARAAGGVGGCDGVFAEHALRPSNDSGVQAGMRPAREGNGHDCHDRRYRQQP</sequence>
<evidence type="ECO:0000313" key="3">
    <source>
        <dbReference type="Proteomes" id="UP000306324"/>
    </source>
</evidence>